<keyword evidence="1" id="KW-1003">Cell membrane</keyword>
<comment type="caution">
    <text evidence="7">The sequence shown here is derived from an EMBL/GenBank/DDBJ whole genome shotgun (WGS) entry which is preliminary data.</text>
</comment>
<name>I7ZAP5_9GAMM</name>
<dbReference type="SMART" id="SM00327">
    <property type="entry name" value="VWA"/>
    <property type="match status" value="1"/>
</dbReference>
<keyword evidence="4 5" id="KW-0472">Membrane</keyword>
<sequence>MTGWTFHDPLWLCLLALLPLTALLRRRRSVTALVVPSAAEWHAPGTTPTAAWPVLCVYAGLALLIVAMARPQFLEPMKDHRKSGYDFIIAIDLSTSMYAEDFQRGDVFINRLQAIKPIISAFINERPDDRVGIVTFAGRAYTFAPLTFDHEWLRKQTSRLSIGLIEDGTAIGDAIGVSLKRLAEGWKENEQPREGAFIVLLTDGSSNKGSLDPRQAAKFAADESVAVYTIAAGAEGKVPMPIYDYQGNRTGIEMRESDIDVLLLRDIAETTGGAFFRATDQNGVAEAFEKINQAAKVDFDAPPPLVSHEAFYMFALLGIALMGLGLYAANYRPGQEQAIA</sequence>
<feature type="transmembrane region" description="Helical" evidence="5">
    <location>
        <begin position="50"/>
        <end position="69"/>
    </location>
</feature>
<dbReference type="InterPro" id="IPR002035">
    <property type="entry name" value="VWF_A"/>
</dbReference>
<evidence type="ECO:0000313" key="7">
    <source>
        <dbReference type="EMBL" id="EIT68742.1"/>
    </source>
</evidence>
<protein>
    <submittedName>
        <fullName evidence="7">von Willebrand factor type A</fullName>
    </submittedName>
</protein>
<keyword evidence="2 5" id="KW-0812">Transmembrane</keyword>
<dbReference type="PROSITE" id="PS50234">
    <property type="entry name" value="VWFA"/>
    <property type="match status" value="1"/>
</dbReference>
<gene>
    <name evidence="7" type="ORF">WQQ_39370</name>
</gene>
<proteinExistence type="predicted"/>
<evidence type="ECO:0000256" key="1">
    <source>
        <dbReference type="ARBA" id="ARBA00022475"/>
    </source>
</evidence>
<evidence type="ECO:0000256" key="5">
    <source>
        <dbReference type="SAM" id="Phobius"/>
    </source>
</evidence>
<dbReference type="SUPFAM" id="SSF53300">
    <property type="entry name" value="vWA-like"/>
    <property type="match status" value="1"/>
</dbReference>
<dbReference type="Proteomes" id="UP000003704">
    <property type="component" value="Unassembled WGS sequence"/>
</dbReference>
<keyword evidence="8" id="KW-1185">Reference proteome</keyword>
<dbReference type="STRING" id="1172194.WQQ_39370"/>
<feature type="domain" description="VWFA" evidence="6">
    <location>
        <begin position="86"/>
        <end position="291"/>
    </location>
</feature>
<dbReference type="InterPro" id="IPR036465">
    <property type="entry name" value="vWFA_dom_sf"/>
</dbReference>
<dbReference type="Pfam" id="PF13519">
    <property type="entry name" value="VWA_2"/>
    <property type="match status" value="1"/>
</dbReference>
<evidence type="ECO:0000313" key="8">
    <source>
        <dbReference type="Proteomes" id="UP000003704"/>
    </source>
</evidence>
<dbReference type="RefSeq" id="WP_007186872.1">
    <property type="nucleotide sequence ID" value="NZ_AKGD01000003.1"/>
</dbReference>
<dbReference type="PANTHER" id="PTHR22550:SF5">
    <property type="entry name" value="LEUCINE ZIPPER PROTEIN 4"/>
    <property type="match status" value="1"/>
</dbReference>
<evidence type="ECO:0000259" key="6">
    <source>
        <dbReference type="PROSITE" id="PS50234"/>
    </source>
</evidence>
<dbReference type="PANTHER" id="PTHR22550">
    <property type="entry name" value="SPORE GERMINATION PROTEIN"/>
    <property type="match status" value="1"/>
</dbReference>
<organism evidence="7 8">
    <name type="scientific">Hydrocarboniphaga effusa AP103</name>
    <dbReference type="NCBI Taxonomy" id="1172194"/>
    <lineage>
        <taxon>Bacteria</taxon>
        <taxon>Pseudomonadati</taxon>
        <taxon>Pseudomonadota</taxon>
        <taxon>Gammaproteobacteria</taxon>
        <taxon>Nevskiales</taxon>
        <taxon>Nevskiaceae</taxon>
        <taxon>Hydrocarboniphaga</taxon>
    </lineage>
</organism>
<dbReference type="EMBL" id="AKGD01000003">
    <property type="protein sequence ID" value="EIT68742.1"/>
    <property type="molecule type" value="Genomic_DNA"/>
</dbReference>
<reference evidence="7 8" key="1">
    <citation type="journal article" date="2012" name="J. Bacteriol.">
        <title>Genome Sequence of n-Alkane-Degrading Hydrocarboniphaga effusa Strain AP103T (ATCC BAA-332T).</title>
        <authorList>
            <person name="Chang H.K."/>
            <person name="Zylstra G.J."/>
            <person name="Chae J.C."/>
        </authorList>
    </citation>
    <scope>NUCLEOTIDE SEQUENCE [LARGE SCALE GENOMIC DNA]</scope>
    <source>
        <strain evidence="7 8">AP103</strain>
    </source>
</reference>
<dbReference type="OrthoDB" id="6206554at2"/>
<evidence type="ECO:0000256" key="4">
    <source>
        <dbReference type="ARBA" id="ARBA00023136"/>
    </source>
</evidence>
<evidence type="ECO:0000256" key="2">
    <source>
        <dbReference type="ARBA" id="ARBA00022692"/>
    </source>
</evidence>
<dbReference type="PATRIC" id="fig|1172194.4.peg.3820"/>
<dbReference type="InterPro" id="IPR050768">
    <property type="entry name" value="UPF0353/GerABKA_families"/>
</dbReference>
<dbReference type="Gene3D" id="3.40.50.410">
    <property type="entry name" value="von Willebrand factor, type A domain"/>
    <property type="match status" value="1"/>
</dbReference>
<feature type="transmembrane region" description="Helical" evidence="5">
    <location>
        <begin position="310"/>
        <end position="329"/>
    </location>
</feature>
<evidence type="ECO:0000256" key="3">
    <source>
        <dbReference type="ARBA" id="ARBA00022989"/>
    </source>
</evidence>
<accession>I7ZAP5</accession>
<dbReference type="AlphaFoldDB" id="I7ZAP5"/>
<keyword evidence="3 5" id="KW-1133">Transmembrane helix</keyword>